<evidence type="ECO:0000256" key="8">
    <source>
        <dbReference type="ARBA" id="ARBA00023136"/>
    </source>
</evidence>
<keyword evidence="15" id="KW-0732">Signal</keyword>
<evidence type="ECO:0000256" key="14">
    <source>
        <dbReference type="SAM" id="Phobius"/>
    </source>
</evidence>
<sequence length="543" mass="61663">MRSKTPLCPISLFWEISAILLVVARMSSAQNFVDEFEPEPQQCTPITISLCRDVGYNVTRMPNLAGHEAQQDAELELKTFSPLIQYGCSPDLQFFLCSVYVPLCTPKIDIAIGACRPMCERVKRSCEPVLNEFGYKWPDTLNCTQFPVENNEYTMCMEVPVSPSDDSGGGRKPPKTEDDGDAVETGEPDCQHKREPHKWHYVKQYKQCAPLCDADLLFDSTEKKFAEIWMAVWSGLCFLSSTFTVLTFLIEPGRFRYPERSIIFLSICFNILSIAYITRLIAGRTAIACHSDGEATFLIMRGLENTGCAVTFLLLYFFGMASSIWWVVLTFTWFLAAGLKWGHEAIQQHSSYFHVVAWGIPFVKTIIILFMHVVDADELTAMCYVGNQNERVLTGFVITPLFTYLVIGTNFLLAGFISLFKIRSVMKNDGNKTDKLERLMVKIGLFSVLYIVPATVTVACYFYEKSRRDDWMEGESYPNIEVFMMKIFMSLVVGITSGMWIWSAKTMLTWTRFVSRFAPWLCCNVIPGRKLDGKDKEGDETAV</sequence>
<evidence type="ECO:0000256" key="15">
    <source>
        <dbReference type="SAM" id="SignalP"/>
    </source>
</evidence>
<dbReference type="GO" id="GO:0017147">
    <property type="term" value="F:Wnt-protein binding"/>
    <property type="evidence" value="ECO:0007669"/>
    <property type="project" value="TreeGrafter"/>
</dbReference>
<feature type="signal peptide" evidence="15">
    <location>
        <begin position="1"/>
        <end position="29"/>
    </location>
</feature>
<keyword evidence="10" id="KW-0675">Receptor</keyword>
<gene>
    <name evidence="18" type="ORF">HOLleu_31790</name>
</gene>
<dbReference type="AlphaFoldDB" id="A0A9Q1BHI3"/>
<keyword evidence="19" id="KW-1185">Reference proteome</keyword>
<feature type="transmembrane region" description="Helical" evidence="14">
    <location>
        <begin position="483"/>
        <end position="502"/>
    </location>
</feature>
<keyword evidence="11" id="KW-0807">Transducer</keyword>
<feature type="chain" id="PRO_5040498295" evidence="15">
    <location>
        <begin position="30"/>
        <end position="543"/>
    </location>
</feature>
<dbReference type="InterPro" id="IPR000539">
    <property type="entry name" value="Frizzled/Smoothened_7TM"/>
</dbReference>
<dbReference type="Pfam" id="PF01392">
    <property type="entry name" value="Fz"/>
    <property type="match status" value="1"/>
</dbReference>
<dbReference type="GO" id="GO:0060070">
    <property type="term" value="P:canonical Wnt signaling pathway"/>
    <property type="evidence" value="ECO:0007669"/>
    <property type="project" value="TreeGrafter"/>
</dbReference>
<comment type="similarity">
    <text evidence="2">Belongs to the G-protein coupled receptor Fz/Smo family.</text>
</comment>
<evidence type="ECO:0000256" key="3">
    <source>
        <dbReference type="ARBA" id="ARBA00022473"/>
    </source>
</evidence>
<keyword evidence="7" id="KW-0297">G-protein coupled receptor</keyword>
<dbReference type="PROSITE" id="PS50038">
    <property type="entry name" value="FZ"/>
    <property type="match status" value="1"/>
</dbReference>
<dbReference type="SMART" id="SM01330">
    <property type="entry name" value="Frizzled"/>
    <property type="match status" value="1"/>
</dbReference>
<dbReference type="PANTHER" id="PTHR11309:SF23">
    <property type="entry name" value="FRIZZLED-4"/>
    <property type="match status" value="1"/>
</dbReference>
<dbReference type="PROSITE" id="PS50261">
    <property type="entry name" value="G_PROTEIN_RECEP_F2_4"/>
    <property type="match status" value="1"/>
</dbReference>
<comment type="caution">
    <text evidence="18">The sequence shown here is derived from an EMBL/GenBank/DDBJ whole genome shotgun (WGS) entry which is preliminary data.</text>
</comment>
<dbReference type="PRINTS" id="PR00489">
    <property type="entry name" value="FRIZZLED"/>
</dbReference>
<feature type="transmembrane region" description="Helical" evidence="14">
    <location>
        <begin position="393"/>
        <end position="420"/>
    </location>
</feature>
<keyword evidence="5 14" id="KW-0812">Transmembrane</keyword>
<evidence type="ECO:0000256" key="13">
    <source>
        <dbReference type="SAM" id="MobiDB-lite"/>
    </source>
</evidence>
<keyword evidence="3" id="KW-0217">Developmental protein</keyword>
<evidence type="ECO:0000313" key="18">
    <source>
        <dbReference type="EMBL" id="KAJ8026840.1"/>
    </source>
</evidence>
<dbReference type="Pfam" id="PF01534">
    <property type="entry name" value="Frizzled"/>
    <property type="match status" value="1"/>
</dbReference>
<evidence type="ECO:0000256" key="9">
    <source>
        <dbReference type="ARBA" id="ARBA00023157"/>
    </source>
</evidence>
<feature type="disulfide bond" evidence="12">
    <location>
        <begin position="88"/>
        <end position="126"/>
    </location>
</feature>
<evidence type="ECO:0000256" key="12">
    <source>
        <dbReference type="PROSITE-ProRule" id="PRU00090"/>
    </source>
</evidence>
<feature type="transmembrane region" description="Helical" evidence="14">
    <location>
        <begin position="313"/>
        <end position="339"/>
    </location>
</feature>
<feature type="transmembrane region" description="Helical" evidence="14">
    <location>
        <begin position="441"/>
        <end position="463"/>
    </location>
</feature>
<evidence type="ECO:0000256" key="4">
    <source>
        <dbReference type="ARBA" id="ARBA00022475"/>
    </source>
</evidence>
<dbReference type="Gene3D" id="1.10.2000.10">
    <property type="entry name" value="Frizzled cysteine-rich domain"/>
    <property type="match status" value="1"/>
</dbReference>
<keyword evidence="8 14" id="KW-0472">Membrane</keyword>
<evidence type="ECO:0000259" key="16">
    <source>
        <dbReference type="PROSITE" id="PS50038"/>
    </source>
</evidence>
<feature type="domain" description="FZ" evidence="16">
    <location>
        <begin position="38"/>
        <end position="159"/>
    </location>
</feature>
<accession>A0A9Q1BHI3</accession>
<evidence type="ECO:0000256" key="2">
    <source>
        <dbReference type="ARBA" id="ARBA00008077"/>
    </source>
</evidence>
<evidence type="ECO:0000256" key="10">
    <source>
        <dbReference type="ARBA" id="ARBA00023170"/>
    </source>
</evidence>
<dbReference type="GO" id="GO:0035567">
    <property type="term" value="P:non-canonical Wnt signaling pathway"/>
    <property type="evidence" value="ECO:0007669"/>
    <property type="project" value="TreeGrafter"/>
</dbReference>
<feature type="disulfide bond" evidence="12">
    <location>
        <begin position="43"/>
        <end position="104"/>
    </location>
</feature>
<dbReference type="InterPro" id="IPR020067">
    <property type="entry name" value="Frizzled_dom"/>
</dbReference>
<dbReference type="Gene3D" id="1.20.1070.10">
    <property type="entry name" value="Rhodopsin 7-helix transmembrane proteins"/>
    <property type="match status" value="1"/>
</dbReference>
<keyword evidence="6 14" id="KW-1133">Transmembrane helix</keyword>
<dbReference type="FunFam" id="1.10.2000.10:FF:000037">
    <property type="match status" value="1"/>
</dbReference>
<proteinExistence type="inferred from homology"/>
<evidence type="ECO:0000313" key="19">
    <source>
        <dbReference type="Proteomes" id="UP001152320"/>
    </source>
</evidence>
<name>A0A9Q1BHI3_HOLLE</name>
<protein>
    <submittedName>
        <fullName evidence="18">Frizzled-4</fullName>
    </submittedName>
</protein>
<dbReference type="SUPFAM" id="SSF63501">
    <property type="entry name" value="Frizzled cysteine-rich domain"/>
    <property type="match status" value="1"/>
</dbReference>
<evidence type="ECO:0000256" key="5">
    <source>
        <dbReference type="ARBA" id="ARBA00022692"/>
    </source>
</evidence>
<feature type="transmembrane region" description="Helical" evidence="14">
    <location>
        <begin position="262"/>
        <end position="282"/>
    </location>
</feature>
<dbReference type="GO" id="GO:0042813">
    <property type="term" value="F:Wnt receptor activity"/>
    <property type="evidence" value="ECO:0007669"/>
    <property type="project" value="TreeGrafter"/>
</dbReference>
<feature type="disulfide bond" evidence="12">
    <location>
        <begin position="51"/>
        <end position="97"/>
    </location>
</feature>
<evidence type="ECO:0000256" key="6">
    <source>
        <dbReference type="ARBA" id="ARBA00022989"/>
    </source>
</evidence>
<dbReference type="InterPro" id="IPR017981">
    <property type="entry name" value="GPCR_2-like_7TM"/>
</dbReference>
<reference evidence="18" key="1">
    <citation type="submission" date="2021-10" db="EMBL/GenBank/DDBJ databases">
        <title>Tropical sea cucumber genome reveals ecological adaptation and Cuvierian tubules defense mechanism.</title>
        <authorList>
            <person name="Chen T."/>
        </authorList>
    </citation>
    <scope>NUCLEOTIDE SEQUENCE</scope>
    <source>
        <strain evidence="18">Nanhai2018</strain>
        <tissue evidence="18">Muscle</tissue>
    </source>
</reference>
<dbReference type="GO" id="GO:0004930">
    <property type="term" value="F:G protein-coupled receptor activity"/>
    <property type="evidence" value="ECO:0007669"/>
    <property type="project" value="UniProtKB-KW"/>
</dbReference>
<feature type="domain" description="G-protein coupled receptors family 2 profile 2" evidence="17">
    <location>
        <begin position="226"/>
        <end position="509"/>
    </location>
</feature>
<keyword evidence="9 12" id="KW-1015">Disulfide bond</keyword>
<feature type="compositionally biased region" description="Acidic residues" evidence="13">
    <location>
        <begin position="178"/>
        <end position="187"/>
    </location>
</feature>
<feature type="transmembrane region" description="Helical" evidence="14">
    <location>
        <begin position="228"/>
        <end position="250"/>
    </location>
</feature>
<dbReference type="OrthoDB" id="5959102at2759"/>
<organism evidence="18 19">
    <name type="scientific">Holothuria leucospilota</name>
    <name type="common">Black long sea cucumber</name>
    <name type="synonym">Mertensiothuria leucospilota</name>
    <dbReference type="NCBI Taxonomy" id="206669"/>
    <lineage>
        <taxon>Eukaryota</taxon>
        <taxon>Metazoa</taxon>
        <taxon>Echinodermata</taxon>
        <taxon>Eleutherozoa</taxon>
        <taxon>Echinozoa</taxon>
        <taxon>Holothuroidea</taxon>
        <taxon>Aspidochirotacea</taxon>
        <taxon>Aspidochirotida</taxon>
        <taxon>Holothuriidae</taxon>
        <taxon>Holothuria</taxon>
    </lineage>
</organism>
<evidence type="ECO:0000259" key="17">
    <source>
        <dbReference type="PROSITE" id="PS50261"/>
    </source>
</evidence>
<feature type="disulfide bond" evidence="12">
    <location>
        <begin position="119"/>
        <end position="143"/>
    </location>
</feature>
<dbReference type="FunFam" id="1.20.1070.10:FF:000020">
    <property type="entry name" value="Frizzled class receptor 10"/>
    <property type="match status" value="1"/>
</dbReference>
<dbReference type="SMART" id="SM00063">
    <property type="entry name" value="FRI"/>
    <property type="match status" value="1"/>
</dbReference>
<evidence type="ECO:0000256" key="11">
    <source>
        <dbReference type="ARBA" id="ARBA00023224"/>
    </source>
</evidence>
<dbReference type="InterPro" id="IPR036790">
    <property type="entry name" value="Frizzled_dom_sf"/>
</dbReference>
<evidence type="ECO:0000256" key="7">
    <source>
        <dbReference type="ARBA" id="ARBA00023040"/>
    </source>
</evidence>
<evidence type="ECO:0000256" key="1">
    <source>
        <dbReference type="ARBA" id="ARBA00004651"/>
    </source>
</evidence>
<dbReference type="GO" id="GO:0005886">
    <property type="term" value="C:plasma membrane"/>
    <property type="evidence" value="ECO:0007669"/>
    <property type="project" value="UniProtKB-SubCell"/>
</dbReference>
<keyword evidence="4" id="KW-1003">Cell membrane</keyword>
<dbReference type="InterPro" id="IPR015526">
    <property type="entry name" value="Frizzled/SFRP"/>
</dbReference>
<comment type="subcellular location">
    <subcellularLocation>
        <location evidence="1">Cell membrane</location>
        <topology evidence="1">Multi-pass membrane protein</topology>
    </subcellularLocation>
</comment>
<feature type="disulfide bond" evidence="12">
    <location>
        <begin position="115"/>
        <end position="156"/>
    </location>
</feature>
<dbReference type="EMBL" id="JAIZAY010000016">
    <property type="protein sequence ID" value="KAJ8026840.1"/>
    <property type="molecule type" value="Genomic_DNA"/>
</dbReference>
<dbReference type="Proteomes" id="UP001152320">
    <property type="component" value="Chromosome 16"/>
</dbReference>
<feature type="transmembrane region" description="Helical" evidence="14">
    <location>
        <begin position="351"/>
        <end position="373"/>
    </location>
</feature>
<feature type="region of interest" description="Disordered" evidence="13">
    <location>
        <begin position="162"/>
        <end position="191"/>
    </location>
</feature>
<dbReference type="PANTHER" id="PTHR11309">
    <property type="entry name" value="FRIZZLED"/>
    <property type="match status" value="1"/>
</dbReference>